<sequence length="326" mass="36218">MSDGAITVLDGASLRSIHLLPPSSDDPLTGAQILDLADSKASEYLLGVSLPQTLKSSALKRVNVDDVVTFRRTELSRDAASEKLNNYVAAIANELKDNPLVVSMLDGNTVRMFLEDEDDFAMLAENLFTDLDTEDKGKIAKSEIRNALENMGVEMGIPPFEDFPLVNDILKRNGIEEKEELGQSQFAELLQTILQEVADALSVKHVTVIHKLKINNGLKLRKLLADENLLSNVLENIMEEKVSMEDNQVSIKKIRGFLELRANELGLPPPESSEAVLLLYDTIFADVETGKHAPKAEDEFRELVKEILKQFAEQLEANPIYCDLDN</sequence>
<evidence type="ECO:0000313" key="3">
    <source>
        <dbReference type="Proteomes" id="UP001159364"/>
    </source>
</evidence>
<dbReference type="PANTHER" id="PTHR34574">
    <property type="entry name" value="CALCIUM-BINDING EF-HAND FAMILY PROTEIN-RELATED"/>
    <property type="match status" value="1"/>
</dbReference>
<proteinExistence type="predicted"/>
<reference evidence="2 3" key="1">
    <citation type="submission" date="2021-09" db="EMBL/GenBank/DDBJ databases">
        <title>Genomic insights and catalytic innovation underlie evolution of tropane alkaloids biosynthesis.</title>
        <authorList>
            <person name="Wang Y.-J."/>
            <person name="Tian T."/>
            <person name="Huang J.-P."/>
            <person name="Huang S.-X."/>
        </authorList>
    </citation>
    <scope>NUCLEOTIDE SEQUENCE [LARGE SCALE GENOMIC DNA]</scope>
    <source>
        <strain evidence="2">KIB-2018</strain>
        <tissue evidence="2">Leaf</tissue>
    </source>
</reference>
<dbReference type="Proteomes" id="UP001159364">
    <property type="component" value="Linkage Group LG07"/>
</dbReference>
<protein>
    <recommendedName>
        <fullName evidence="1">EF-hand domain-containing protein</fullName>
    </recommendedName>
</protein>
<comment type="caution">
    <text evidence="2">The sequence shown here is derived from an EMBL/GenBank/DDBJ whole genome shotgun (WGS) entry which is preliminary data.</text>
</comment>
<evidence type="ECO:0000259" key="1">
    <source>
        <dbReference type="PROSITE" id="PS50222"/>
    </source>
</evidence>
<dbReference type="InterPro" id="IPR002048">
    <property type="entry name" value="EF_hand_dom"/>
</dbReference>
<feature type="domain" description="EF-hand" evidence="1">
    <location>
        <begin position="119"/>
        <end position="154"/>
    </location>
</feature>
<accession>A0AAV8SZF3</accession>
<evidence type="ECO:0000313" key="2">
    <source>
        <dbReference type="EMBL" id="KAJ8759425.1"/>
    </source>
</evidence>
<gene>
    <name evidence="2" type="ORF">K2173_006953</name>
</gene>
<dbReference type="PROSITE" id="PS50222">
    <property type="entry name" value="EF_HAND_2"/>
    <property type="match status" value="1"/>
</dbReference>
<dbReference type="EMBL" id="JAIWQS010000007">
    <property type="protein sequence ID" value="KAJ8759425.1"/>
    <property type="molecule type" value="Genomic_DNA"/>
</dbReference>
<name>A0AAV8SZF3_9ROSI</name>
<dbReference type="PANTHER" id="PTHR34574:SF3">
    <property type="entry name" value="CALCIUM-BINDING EF HAND FAMILY PROTEIN"/>
    <property type="match status" value="1"/>
</dbReference>
<dbReference type="GO" id="GO:0005509">
    <property type="term" value="F:calcium ion binding"/>
    <property type="evidence" value="ECO:0007669"/>
    <property type="project" value="InterPro"/>
</dbReference>
<keyword evidence="3" id="KW-1185">Reference proteome</keyword>
<organism evidence="2 3">
    <name type="scientific">Erythroxylum novogranatense</name>
    <dbReference type="NCBI Taxonomy" id="1862640"/>
    <lineage>
        <taxon>Eukaryota</taxon>
        <taxon>Viridiplantae</taxon>
        <taxon>Streptophyta</taxon>
        <taxon>Embryophyta</taxon>
        <taxon>Tracheophyta</taxon>
        <taxon>Spermatophyta</taxon>
        <taxon>Magnoliopsida</taxon>
        <taxon>eudicotyledons</taxon>
        <taxon>Gunneridae</taxon>
        <taxon>Pentapetalae</taxon>
        <taxon>rosids</taxon>
        <taxon>fabids</taxon>
        <taxon>Malpighiales</taxon>
        <taxon>Erythroxylaceae</taxon>
        <taxon>Erythroxylum</taxon>
    </lineage>
</organism>
<dbReference type="AlphaFoldDB" id="A0AAV8SZF3"/>